<evidence type="ECO:0000256" key="4">
    <source>
        <dbReference type="ARBA" id="ARBA00022827"/>
    </source>
</evidence>
<dbReference type="PANTHER" id="PTHR43876">
    <property type="entry name" value="UBIQUINONE BIOSYNTHESIS MONOOXYGENASE COQ6, MITOCHONDRIAL"/>
    <property type="match status" value="1"/>
</dbReference>
<keyword evidence="6" id="KW-0503">Monooxygenase</keyword>
<accession>A0A7R8WSB9</accession>
<dbReference type="GO" id="GO:0004497">
    <property type="term" value="F:monooxygenase activity"/>
    <property type="evidence" value="ECO:0007669"/>
    <property type="project" value="UniProtKB-KW"/>
</dbReference>
<dbReference type="NCBIfam" id="TIGR01988">
    <property type="entry name" value="Ubi-OHases"/>
    <property type="match status" value="1"/>
</dbReference>
<comment type="similarity">
    <text evidence="2">Belongs to the UbiH/COQ6 family.</text>
</comment>
<dbReference type="Pfam" id="PF01494">
    <property type="entry name" value="FAD_binding_3"/>
    <property type="match status" value="1"/>
</dbReference>
<name>A0A7R8WSB9_9CRUS</name>
<dbReference type="EMBL" id="OB666611">
    <property type="protein sequence ID" value="CAD7233614.1"/>
    <property type="molecule type" value="Genomic_DNA"/>
</dbReference>
<dbReference type="GO" id="GO:0006744">
    <property type="term" value="P:ubiquinone biosynthetic process"/>
    <property type="evidence" value="ECO:0007669"/>
    <property type="project" value="InterPro"/>
</dbReference>
<evidence type="ECO:0000256" key="1">
    <source>
        <dbReference type="ARBA" id="ARBA00001974"/>
    </source>
</evidence>
<gene>
    <name evidence="7" type="ORF">CTOB1V02_LOCUS11435</name>
</gene>
<dbReference type="PANTHER" id="PTHR43876:SF7">
    <property type="entry name" value="UBIQUINONE BIOSYNTHESIS MONOOXYGENASE COQ6, MITOCHONDRIAL"/>
    <property type="match status" value="1"/>
</dbReference>
<comment type="cofactor">
    <cofactor evidence="1">
        <name>FAD</name>
        <dbReference type="ChEBI" id="CHEBI:57692"/>
    </cofactor>
</comment>
<protein>
    <submittedName>
        <fullName evidence="7">Uncharacterized protein</fullName>
    </submittedName>
</protein>
<dbReference type="InterPro" id="IPR051205">
    <property type="entry name" value="UbiH/COQ6_monooxygenase"/>
</dbReference>
<dbReference type="PROSITE" id="PS51257">
    <property type="entry name" value="PROKAR_LIPOPROTEIN"/>
    <property type="match status" value="1"/>
</dbReference>
<dbReference type="InterPro" id="IPR018168">
    <property type="entry name" value="Ubi_Hdrlase_CS"/>
</dbReference>
<proteinExistence type="inferred from homology"/>
<dbReference type="AlphaFoldDB" id="A0A7R8WSB9"/>
<dbReference type="FunFam" id="3.50.50.60:FF:000021">
    <property type="entry name" value="Ubiquinone biosynthesis monooxygenase COQ6"/>
    <property type="match status" value="1"/>
</dbReference>
<evidence type="ECO:0000256" key="2">
    <source>
        <dbReference type="ARBA" id="ARBA00005349"/>
    </source>
</evidence>
<dbReference type="OrthoDB" id="6374691at2759"/>
<keyword evidence="3" id="KW-0285">Flavoprotein</keyword>
<evidence type="ECO:0000313" key="7">
    <source>
        <dbReference type="EMBL" id="CAD7233614.1"/>
    </source>
</evidence>
<keyword evidence="5" id="KW-0560">Oxidoreductase</keyword>
<dbReference type="Gene3D" id="3.50.50.60">
    <property type="entry name" value="FAD/NAD(P)-binding domain"/>
    <property type="match status" value="2"/>
</dbReference>
<dbReference type="InterPro" id="IPR002938">
    <property type="entry name" value="FAD-bd"/>
</dbReference>
<sequence length="390" mass="42402">MRYDVVISGAGMVGATLACLLARSGKRIAVLEATPAPAFDPADDFELRVSAISRLSQHILRQAGAWGKVVDMRAAAYENMFVWDATGSGEICFSAAELGEPELGHIVENKVIQRALWEVMEAEENIKVLCPAGVESFERITDSGEVRVDLSNGRHLTAELLVGADGARSRVRELAGIGCQCEDYAQKGLVGVVRTMLQHQQTAWQRFLPSGPLAFLPLSDPYYCSVVWTLPADRADVVVKQDELTFNSALAESLEQRLGGVEVVGERGVFPLLGQHAEAYVQENIALVGDAAHTIHPLAGQGVNLGIKDAAELAEQLVVTKSPLGAMKTLRRYERARKGDNHLTQSTMEGFRLLFGNRNQSLQFIRNSGLNIADRLPLIKNMLARQAMGG</sequence>
<dbReference type="GO" id="GO:0071949">
    <property type="term" value="F:FAD binding"/>
    <property type="evidence" value="ECO:0007669"/>
    <property type="project" value="InterPro"/>
</dbReference>
<keyword evidence="4" id="KW-0274">FAD</keyword>
<evidence type="ECO:0000256" key="6">
    <source>
        <dbReference type="ARBA" id="ARBA00023033"/>
    </source>
</evidence>
<dbReference type="GO" id="GO:0016705">
    <property type="term" value="F:oxidoreductase activity, acting on paired donors, with incorporation or reduction of molecular oxygen"/>
    <property type="evidence" value="ECO:0007669"/>
    <property type="project" value="InterPro"/>
</dbReference>
<evidence type="ECO:0000256" key="3">
    <source>
        <dbReference type="ARBA" id="ARBA00022630"/>
    </source>
</evidence>
<dbReference type="PRINTS" id="PR00420">
    <property type="entry name" value="RNGMNOXGNASE"/>
</dbReference>
<dbReference type="PROSITE" id="PS01304">
    <property type="entry name" value="UBIH"/>
    <property type="match status" value="1"/>
</dbReference>
<dbReference type="SUPFAM" id="SSF51905">
    <property type="entry name" value="FAD/NAD(P)-binding domain"/>
    <property type="match status" value="1"/>
</dbReference>
<dbReference type="InterPro" id="IPR010971">
    <property type="entry name" value="UbiH/COQ6"/>
</dbReference>
<evidence type="ECO:0000256" key="5">
    <source>
        <dbReference type="ARBA" id="ARBA00023002"/>
    </source>
</evidence>
<reference evidence="7" key="1">
    <citation type="submission" date="2020-11" db="EMBL/GenBank/DDBJ databases">
        <authorList>
            <person name="Tran Van P."/>
        </authorList>
    </citation>
    <scope>NUCLEOTIDE SEQUENCE</scope>
</reference>
<organism evidence="7">
    <name type="scientific">Cyprideis torosa</name>
    <dbReference type="NCBI Taxonomy" id="163714"/>
    <lineage>
        <taxon>Eukaryota</taxon>
        <taxon>Metazoa</taxon>
        <taxon>Ecdysozoa</taxon>
        <taxon>Arthropoda</taxon>
        <taxon>Crustacea</taxon>
        <taxon>Oligostraca</taxon>
        <taxon>Ostracoda</taxon>
        <taxon>Podocopa</taxon>
        <taxon>Podocopida</taxon>
        <taxon>Cytherocopina</taxon>
        <taxon>Cytheroidea</taxon>
        <taxon>Cytherideidae</taxon>
        <taxon>Cyprideis</taxon>
    </lineage>
</organism>
<dbReference type="InterPro" id="IPR036188">
    <property type="entry name" value="FAD/NAD-bd_sf"/>
</dbReference>